<sequence>MGLDQKFVIVKDKRLFLYKEGEAVLYYDEQDNMNYPDSVADLFLRKVNCVQGYFEMKYDLQNCDYIRVSVEDIQYLLEESSYILDTKDFELAKERLPIQYGLFYGNYEYDENYLVDLEICKATMQQILETIESDDAILYWSWW</sequence>
<keyword evidence="2" id="KW-1185">Reference proteome</keyword>
<protein>
    <recommendedName>
        <fullName evidence="3">DUF4253 domain-containing protein</fullName>
    </recommendedName>
</protein>
<evidence type="ECO:0000313" key="1">
    <source>
        <dbReference type="EMBL" id="MDQ0361555.1"/>
    </source>
</evidence>
<evidence type="ECO:0008006" key="3">
    <source>
        <dbReference type="Google" id="ProtNLM"/>
    </source>
</evidence>
<dbReference type="RefSeq" id="WP_307408391.1">
    <property type="nucleotide sequence ID" value="NZ_JAUSUR010000004.1"/>
</dbReference>
<accession>A0ABU0E3U3</accession>
<proteinExistence type="predicted"/>
<evidence type="ECO:0000313" key="2">
    <source>
        <dbReference type="Proteomes" id="UP001230220"/>
    </source>
</evidence>
<organism evidence="1 2">
    <name type="scientific">Breznakia pachnodae</name>
    <dbReference type="NCBI Taxonomy" id="265178"/>
    <lineage>
        <taxon>Bacteria</taxon>
        <taxon>Bacillati</taxon>
        <taxon>Bacillota</taxon>
        <taxon>Erysipelotrichia</taxon>
        <taxon>Erysipelotrichales</taxon>
        <taxon>Erysipelotrichaceae</taxon>
        <taxon>Breznakia</taxon>
    </lineage>
</organism>
<reference evidence="1 2" key="1">
    <citation type="submission" date="2023-07" db="EMBL/GenBank/DDBJ databases">
        <title>Genomic Encyclopedia of Type Strains, Phase IV (KMG-IV): sequencing the most valuable type-strain genomes for metagenomic binning, comparative biology and taxonomic classification.</title>
        <authorList>
            <person name="Goeker M."/>
        </authorList>
    </citation>
    <scope>NUCLEOTIDE SEQUENCE [LARGE SCALE GENOMIC DNA]</scope>
    <source>
        <strain evidence="1 2">DSM 16784</strain>
    </source>
</reference>
<dbReference type="EMBL" id="JAUSUR010000004">
    <property type="protein sequence ID" value="MDQ0361555.1"/>
    <property type="molecule type" value="Genomic_DNA"/>
</dbReference>
<dbReference type="Proteomes" id="UP001230220">
    <property type="component" value="Unassembled WGS sequence"/>
</dbReference>
<name>A0ABU0E3U3_9FIRM</name>
<comment type="caution">
    <text evidence="1">The sequence shown here is derived from an EMBL/GenBank/DDBJ whole genome shotgun (WGS) entry which is preliminary data.</text>
</comment>
<gene>
    <name evidence="1" type="ORF">J2S15_002305</name>
</gene>